<dbReference type="OrthoDB" id="118532at2"/>
<sequence length="211" mass="23975">MKKRYLLIALLSSFFFQSQAQPVKTSDQLQPVNRNVQSGKDKNRRTIVHLDARPGAGIAWIKGTRFATGIIEADIKGKNVLQESFVGIAFHGVNDTIYEAVYLRPFNFKAKDKQRQQHSVQYIVLPGFDWAYLREKFPGRYESGLLTATDPDAWVHLKIVVTKDTFRVFINEDAQPCLTIKRLAHHHSGKIGYWVGNGSDGDFANLKIQNK</sequence>
<reference evidence="2 3" key="1">
    <citation type="submission" date="2016-05" db="EMBL/GenBank/DDBJ databases">
        <title>Niabella ginsenosidivorans BS26 whole genome sequencing.</title>
        <authorList>
            <person name="Im W.T."/>
            <person name="Siddiqi M.Z."/>
        </authorList>
    </citation>
    <scope>NUCLEOTIDE SEQUENCE [LARGE SCALE GENOMIC DNA]</scope>
    <source>
        <strain evidence="2 3">BS26</strain>
    </source>
</reference>
<dbReference type="RefSeq" id="WP_067750617.1">
    <property type="nucleotide sequence ID" value="NZ_CP015772.1"/>
</dbReference>
<dbReference type="EMBL" id="CP015772">
    <property type="protein sequence ID" value="ANH79633.1"/>
    <property type="molecule type" value="Genomic_DNA"/>
</dbReference>
<proteinExistence type="predicted"/>
<keyword evidence="3" id="KW-1185">Reference proteome</keyword>
<keyword evidence="1" id="KW-0732">Signal</keyword>
<accession>A0A1A9HWM0</accession>
<evidence type="ECO:0000313" key="3">
    <source>
        <dbReference type="Proteomes" id="UP000077667"/>
    </source>
</evidence>
<dbReference type="STRING" id="1176587.A8C56_00380"/>
<feature type="chain" id="PRO_5008389551" description="3-keto-disaccharide hydrolase domain-containing protein" evidence="1">
    <location>
        <begin position="21"/>
        <end position="211"/>
    </location>
</feature>
<organism evidence="2 3">
    <name type="scientific">Niabella ginsenosidivorans</name>
    <dbReference type="NCBI Taxonomy" id="1176587"/>
    <lineage>
        <taxon>Bacteria</taxon>
        <taxon>Pseudomonadati</taxon>
        <taxon>Bacteroidota</taxon>
        <taxon>Chitinophagia</taxon>
        <taxon>Chitinophagales</taxon>
        <taxon>Chitinophagaceae</taxon>
        <taxon>Niabella</taxon>
    </lineage>
</organism>
<dbReference type="AlphaFoldDB" id="A0A1A9HWM0"/>
<dbReference type="Gene3D" id="2.60.120.560">
    <property type="entry name" value="Exo-inulinase, domain 1"/>
    <property type="match status" value="1"/>
</dbReference>
<dbReference type="KEGG" id="nia:A8C56_00380"/>
<name>A0A1A9HWM0_9BACT</name>
<evidence type="ECO:0000256" key="1">
    <source>
        <dbReference type="SAM" id="SignalP"/>
    </source>
</evidence>
<feature type="signal peptide" evidence="1">
    <location>
        <begin position="1"/>
        <end position="20"/>
    </location>
</feature>
<evidence type="ECO:0008006" key="4">
    <source>
        <dbReference type="Google" id="ProtNLM"/>
    </source>
</evidence>
<evidence type="ECO:0000313" key="2">
    <source>
        <dbReference type="EMBL" id="ANH79633.1"/>
    </source>
</evidence>
<protein>
    <recommendedName>
        <fullName evidence="4">3-keto-disaccharide hydrolase domain-containing protein</fullName>
    </recommendedName>
</protein>
<gene>
    <name evidence="2" type="ORF">A8C56_00380</name>
</gene>
<dbReference type="Proteomes" id="UP000077667">
    <property type="component" value="Chromosome"/>
</dbReference>